<feature type="chain" id="PRO_5032887437" evidence="6">
    <location>
        <begin position="21"/>
        <end position="228"/>
    </location>
</feature>
<dbReference type="EMBL" id="JACCEW010000003">
    <property type="protein sequence ID" value="NYT37499.1"/>
    <property type="molecule type" value="Genomic_DNA"/>
</dbReference>
<evidence type="ECO:0000313" key="9">
    <source>
        <dbReference type="Proteomes" id="UP000580517"/>
    </source>
</evidence>
<dbReference type="GO" id="GO:0009055">
    <property type="term" value="F:electron transfer activity"/>
    <property type="evidence" value="ECO:0007669"/>
    <property type="project" value="InterPro"/>
</dbReference>
<gene>
    <name evidence="8" type="ORF">H0A68_11495</name>
</gene>
<reference evidence="8 9" key="1">
    <citation type="submission" date="2020-07" db="EMBL/GenBank/DDBJ databases">
        <title>Taxonomic revisions and descriptions of new bacterial species based on genomic comparisons in the high-G+C-content subgroup of the family Alcaligenaceae.</title>
        <authorList>
            <person name="Szabo A."/>
            <person name="Felfoldi T."/>
        </authorList>
    </citation>
    <scope>NUCLEOTIDE SEQUENCE [LARGE SCALE GENOMIC DNA]</scope>
    <source>
        <strain evidence="8 9">DSM 25264</strain>
    </source>
</reference>
<evidence type="ECO:0000313" key="8">
    <source>
        <dbReference type="EMBL" id="NYT37499.1"/>
    </source>
</evidence>
<dbReference type="PANTHER" id="PTHR33751:SF11">
    <property type="entry name" value="BLL4483 PROTEIN"/>
    <property type="match status" value="1"/>
</dbReference>
<dbReference type="GO" id="GO:0042597">
    <property type="term" value="C:periplasmic space"/>
    <property type="evidence" value="ECO:0007669"/>
    <property type="project" value="InterPro"/>
</dbReference>
<keyword evidence="2 5" id="KW-0479">Metal-binding</keyword>
<dbReference type="GO" id="GO:0005506">
    <property type="term" value="F:iron ion binding"/>
    <property type="evidence" value="ECO:0007669"/>
    <property type="project" value="InterPro"/>
</dbReference>
<protein>
    <submittedName>
        <fullName evidence="8">Cytochrome c4</fullName>
    </submittedName>
</protein>
<feature type="binding site" description="axial binding residue" evidence="5">
    <location>
        <position position="148"/>
    </location>
    <ligand>
        <name>heme c</name>
        <dbReference type="ChEBI" id="CHEBI:61717"/>
        <label>2</label>
    </ligand>
    <ligandPart>
        <name>Fe</name>
        <dbReference type="ChEBI" id="CHEBI:18248"/>
    </ligandPart>
</feature>
<evidence type="ECO:0000256" key="4">
    <source>
        <dbReference type="PIRSR" id="PIRSR000005-1"/>
    </source>
</evidence>
<keyword evidence="1 4" id="KW-0349">Heme</keyword>
<keyword evidence="6" id="KW-0732">Signal</keyword>
<evidence type="ECO:0000256" key="2">
    <source>
        <dbReference type="ARBA" id="ARBA00022723"/>
    </source>
</evidence>
<accession>A0A853FC63</accession>
<sequence>MLVPGLAALGIAACSMPAAAGDTSAGQKLAASGADGVVACATCHGAQGQGMAAAGFPYLAGQGAAYLAEQLHHFASGSRGNAVMAPIAKALSDQQIADVTAYYAQLPAAFDTKTLAGHADPYPTKDAGAWLANRGDWDNDIPACVQCHGPGGVGVGTQFPALAGQSANYLKAQLSAWKEGKRDPGPLDLMGDIAKRMSDAQITAVADYFAGLPDAVQGQATATQGGAK</sequence>
<feature type="binding site" description="covalent" evidence="4">
    <location>
        <position position="144"/>
    </location>
    <ligand>
        <name>heme c</name>
        <dbReference type="ChEBI" id="CHEBI:61717"/>
        <label>2</label>
    </ligand>
</feature>
<keyword evidence="9" id="KW-1185">Reference proteome</keyword>
<feature type="signal peptide" evidence="6">
    <location>
        <begin position="1"/>
        <end position="20"/>
    </location>
</feature>
<dbReference type="GO" id="GO:0020037">
    <property type="term" value="F:heme binding"/>
    <property type="evidence" value="ECO:0007669"/>
    <property type="project" value="InterPro"/>
</dbReference>
<comment type="caution">
    <text evidence="8">The sequence shown here is derived from an EMBL/GenBank/DDBJ whole genome shotgun (WGS) entry which is preliminary data.</text>
</comment>
<proteinExistence type="predicted"/>
<organism evidence="8 9">
    <name type="scientific">Allopusillimonas soli</name>
    <dbReference type="NCBI Taxonomy" id="659016"/>
    <lineage>
        <taxon>Bacteria</taxon>
        <taxon>Pseudomonadati</taxon>
        <taxon>Pseudomonadota</taxon>
        <taxon>Betaproteobacteria</taxon>
        <taxon>Burkholderiales</taxon>
        <taxon>Alcaligenaceae</taxon>
        <taxon>Allopusillimonas</taxon>
    </lineage>
</organism>
<dbReference type="InterPro" id="IPR009056">
    <property type="entry name" value="Cyt_c-like_dom"/>
</dbReference>
<feature type="binding site" description="axial binding residue" evidence="5">
    <location>
        <position position="190"/>
    </location>
    <ligand>
        <name>heme c</name>
        <dbReference type="ChEBI" id="CHEBI:61717"/>
        <label>2</label>
    </ligand>
    <ligandPart>
        <name>Fe</name>
        <dbReference type="ChEBI" id="CHEBI:18248"/>
    </ligandPart>
</feature>
<dbReference type="InterPro" id="IPR050597">
    <property type="entry name" value="Cytochrome_c_Oxidase_Subunit"/>
</dbReference>
<feature type="binding site" description="axial binding residue" evidence="5">
    <location>
        <position position="44"/>
    </location>
    <ligand>
        <name>heme c</name>
        <dbReference type="ChEBI" id="CHEBI:61717"/>
        <label>1</label>
    </ligand>
    <ligandPart>
        <name>Fe</name>
        <dbReference type="ChEBI" id="CHEBI:18248"/>
    </ligandPart>
</feature>
<feature type="binding site" description="axial binding residue" evidence="5">
    <location>
        <position position="84"/>
    </location>
    <ligand>
        <name>heme c</name>
        <dbReference type="ChEBI" id="CHEBI:61717"/>
        <label>1</label>
    </ligand>
    <ligandPart>
        <name>Fe</name>
        <dbReference type="ChEBI" id="CHEBI:18248"/>
    </ligandPart>
</feature>
<dbReference type="SUPFAM" id="SSF46626">
    <property type="entry name" value="Cytochrome c"/>
    <property type="match status" value="2"/>
</dbReference>
<feature type="binding site" description="covalent" evidence="4">
    <location>
        <position position="40"/>
    </location>
    <ligand>
        <name>heme c</name>
        <dbReference type="ChEBI" id="CHEBI:61717"/>
        <label>1</label>
    </ligand>
</feature>
<evidence type="ECO:0000256" key="3">
    <source>
        <dbReference type="ARBA" id="ARBA00023004"/>
    </source>
</evidence>
<feature type="binding site" description="covalent" evidence="4">
    <location>
        <position position="147"/>
    </location>
    <ligand>
        <name>heme c</name>
        <dbReference type="ChEBI" id="CHEBI:61717"/>
        <label>2</label>
    </ligand>
</feature>
<evidence type="ECO:0000259" key="7">
    <source>
        <dbReference type="PROSITE" id="PS51007"/>
    </source>
</evidence>
<dbReference type="InterPro" id="IPR036909">
    <property type="entry name" value="Cyt_c-like_dom_sf"/>
</dbReference>
<evidence type="ECO:0000256" key="6">
    <source>
        <dbReference type="SAM" id="SignalP"/>
    </source>
</evidence>
<name>A0A853FC63_9BURK</name>
<dbReference type="OrthoDB" id="9773456at2"/>
<dbReference type="PANTHER" id="PTHR33751">
    <property type="entry name" value="CBB3-TYPE CYTOCHROME C OXIDASE SUBUNIT FIXP"/>
    <property type="match status" value="1"/>
</dbReference>
<feature type="domain" description="Cytochrome c" evidence="7">
    <location>
        <begin position="21"/>
        <end position="107"/>
    </location>
</feature>
<evidence type="ECO:0000256" key="5">
    <source>
        <dbReference type="PIRSR" id="PIRSR000005-2"/>
    </source>
</evidence>
<dbReference type="PROSITE" id="PS51007">
    <property type="entry name" value="CYTC"/>
    <property type="match status" value="2"/>
</dbReference>
<dbReference type="AlphaFoldDB" id="A0A853FC63"/>
<feature type="binding site" description="covalent" evidence="4">
    <location>
        <position position="43"/>
    </location>
    <ligand>
        <name>heme c</name>
        <dbReference type="ChEBI" id="CHEBI:61717"/>
        <label>1</label>
    </ligand>
</feature>
<dbReference type="InterPro" id="IPR024167">
    <property type="entry name" value="Cytochrome_c4-like"/>
</dbReference>
<feature type="domain" description="Cytochrome c" evidence="7">
    <location>
        <begin position="123"/>
        <end position="213"/>
    </location>
</feature>
<dbReference type="Gene3D" id="1.10.760.10">
    <property type="entry name" value="Cytochrome c-like domain"/>
    <property type="match status" value="2"/>
</dbReference>
<dbReference type="Proteomes" id="UP000580517">
    <property type="component" value="Unassembled WGS sequence"/>
</dbReference>
<comment type="PTM">
    <text evidence="4">Binds 2 heme c groups covalently per subunit.</text>
</comment>
<keyword evidence="3 5" id="KW-0408">Iron</keyword>
<dbReference type="PIRSF" id="PIRSF000005">
    <property type="entry name" value="Cytochrome_c4"/>
    <property type="match status" value="1"/>
</dbReference>
<evidence type="ECO:0000256" key="1">
    <source>
        <dbReference type="ARBA" id="ARBA00022617"/>
    </source>
</evidence>
<dbReference type="Pfam" id="PF00034">
    <property type="entry name" value="Cytochrom_C"/>
    <property type="match status" value="2"/>
</dbReference>